<evidence type="ECO:0000256" key="5">
    <source>
        <dbReference type="ARBA" id="ARBA00026139"/>
    </source>
</evidence>
<dbReference type="GO" id="GO:0042276">
    <property type="term" value="P:error-prone translesion synthesis"/>
    <property type="evidence" value="ECO:0007669"/>
    <property type="project" value="InterPro"/>
</dbReference>
<evidence type="ECO:0000256" key="8">
    <source>
        <dbReference type="ARBA" id="ARBA00047303"/>
    </source>
</evidence>
<reference evidence="9" key="1">
    <citation type="submission" date="2025-08" db="UniProtKB">
        <authorList>
            <consortium name="Ensembl"/>
        </authorList>
    </citation>
    <scope>IDENTIFICATION</scope>
</reference>
<dbReference type="GO" id="GO:0031297">
    <property type="term" value="P:replication fork processing"/>
    <property type="evidence" value="ECO:0007669"/>
    <property type="project" value="TreeGrafter"/>
</dbReference>
<organism evidence="9 10">
    <name type="scientific">Eptatretus burgeri</name>
    <name type="common">Inshore hagfish</name>
    <dbReference type="NCBI Taxonomy" id="7764"/>
    <lineage>
        <taxon>Eukaryota</taxon>
        <taxon>Metazoa</taxon>
        <taxon>Chordata</taxon>
        <taxon>Craniata</taxon>
        <taxon>Vertebrata</taxon>
        <taxon>Cyclostomata</taxon>
        <taxon>Myxini</taxon>
        <taxon>Myxiniformes</taxon>
        <taxon>Myxinidae</taxon>
        <taxon>Eptatretinae</taxon>
        <taxon>Eptatretus</taxon>
    </lineage>
</organism>
<dbReference type="AlphaFoldDB" id="A0A8C4N6Z8"/>
<keyword evidence="3" id="KW-0240">DNA-directed RNA polymerase</keyword>
<evidence type="ECO:0000313" key="9">
    <source>
        <dbReference type="Ensembl" id="ENSEBUP00000002337.1"/>
    </source>
</evidence>
<evidence type="ECO:0000256" key="2">
    <source>
        <dbReference type="ARBA" id="ARBA00012417"/>
    </source>
</evidence>
<dbReference type="GO" id="GO:0006264">
    <property type="term" value="P:mitochondrial DNA replication"/>
    <property type="evidence" value="ECO:0007669"/>
    <property type="project" value="TreeGrafter"/>
</dbReference>
<name>A0A8C4N6Z8_EPTBU</name>
<dbReference type="GeneTree" id="ENSGT00390000003901"/>
<dbReference type="Proteomes" id="UP000694388">
    <property type="component" value="Unplaced"/>
</dbReference>
<dbReference type="GO" id="GO:0003682">
    <property type="term" value="F:chromatin binding"/>
    <property type="evidence" value="ECO:0007669"/>
    <property type="project" value="TreeGrafter"/>
</dbReference>
<comment type="similarity">
    <text evidence="1">Belongs to the eukaryotic-type primase small subunit family.</text>
</comment>
<proteinExistence type="inferred from homology"/>
<dbReference type="Pfam" id="PF03121">
    <property type="entry name" value="Herpes_UL52"/>
    <property type="match status" value="1"/>
</dbReference>
<dbReference type="GO" id="GO:0003887">
    <property type="term" value="F:DNA-directed DNA polymerase activity"/>
    <property type="evidence" value="ECO:0007669"/>
    <property type="project" value="UniProtKB-KW"/>
</dbReference>
<dbReference type="GO" id="GO:0005759">
    <property type="term" value="C:mitochondrial matrix"/>
    <property type="evidence" value="ECO:0007669"/>
    <property type="project" value="TreeGrafter"/>
</dbReference>
<dbReference type="GO" id="GO:0005634">
    <property type="term" value="C:nucleus"/>
    <property type="evidence" value="ECO:0007669"/>
    <property type="project" value="TreeGrafter"/>
</dbReference>
<dbReference type="EC" id="2.7.7.7" evidence="2"/>
<evidence type="ECO:0000256" key="3">
    <source>
        <dbReference type="ARBA" id="ARBA00022478"/>
    </source>
</evidence>
<evidence type="ECO:0000256" key="1">
    <source>
        <dbReference type="ARBA" id="ARBA00009762"/>
    </source>
</evidence>
<accession>A0A8C4N6Z8</accession>
<keyword evidence="4" id="KW-0239">DNA-directed DNA polymerase</keyword>
<dbReference type="PANTHER" id="PTHR31399:SF0">
    <property type="entry name" value="DNA-DIRECTED PRIMASE_POLYMERASE PROTEIN"/>
    <property type="match status" value="1"/>
</dbReference>
<dbReference type="Ensembl" id="ENSEBUT00000002688.1">
    <property type="protein sequence ID" value="ENSEBUP00000002337.1"/>
    <property type="gene ID" value="ENSEBUG00000001829.1"/>
</dbReference>
<keyword evidence="4" id="KW-0808">Transferase</keyword>
<dbReference type="EC" id="2.7.7.102" evidence="7"/>
<comment type="catalytic activity">
    <reaction evidence="8">
        <text>DNA(n) + a 2'-deoxyribonucleoside 5'-triphosphate = DNA(n+1) + diphosphate</text>
        <dbReference type="Rhea" id="RHEA:22508"/>
        <dbReference type="Rhea" id="RHEA-COMP:17339"/>
        <dbReference type="Rhea" id="RHEA-COMP:17340"/>
        <dbReference type="ChEBI" id="CHEBI:33019"/>
        <dbReference type="ChEBI" id="CHEBI:61560"/>
        <dbReference type="ChEBI" id="CHEBI:173112"/>
        <dbReference type="EC" id="2.7.7.7"/>
    </reaction>
    <physiologicalReaction direction="left-to-right" evidence="8">
        <dbReference type="Rhea" id="RHEA:22509"/>
    </physiologicalReaction>
</comment>
<keyword evidence="3" id="KW-0804">Transcription</keyword>
<dbReference type="GO" id="GO:0000428">
    <property type="term" value="C:DNA-directed RNA polymerase complex"/>
    <property type="evidence" value="ECO:0007669"/>
    <property type="project" value="UniProtKB-KW"/>
</dbReference>
<keyword evidence="4" id="KW-0548">Nucleotidyltransferase</keyword>
<dbReference type="InterPro" id="IPR044917">
    <property type="entry name" value="PRIMPOL"/>
</dbReference>
<evidence type="ECO:0000313" key="10">
    <source>
        <dbReference type="Proteomes" id="UP000694388"/>
    </source>
</evidence>
<evidence type="ECO:0000256" key="6">
    <source>
        <dbReference type="ARBA" id="ARBA00044677"/>
    </source>
</evidence>
<comment type="catalytic activity">
    <reaction evidence="6">
        <text>ssDNA + n NTP = ssDNA/pppN(pN)n-1 hybrid + (n-1) diphosphate.</text>
        <dbReference type="EC" id="2.7.7.102"/>
    </reaction>
</comment>
<evidence type="ECO:0000256" key="7">
    <source>
        <dbReference type="ARBA" id="ARBA00044768"/>
    </source>
</evidence>
<evidence type="ECO:0000256" key="4">
    <source>
        <dbReference type="ARBA" id="ARBA00022932"/>
    </source>
</evidence>
<dbReference type="GO" id="GO:0009411">
    <property type="term" value="P:response to UV"/>
    <property type="evidence" value="ECO:0007669"/>
    <property type="project" value="TreeGrafter"/>
</dbReference>
<keyword evidence="10" id="KW-1185">Reference proteome</keyword>
<reference evidence="9" key="2">
    <citation type="submission" date="2025-09" db="UniProtKB">
        <authorList>
            <consortium name="Ensembl"/>
        </authorList>
    </citation>
    <scope>IDENTIFICATION</scope>
</reference>
<sequence length="626" mass="72024">MPTMNGSSVDSDPHELQAAAWISRLARITQLEEHFRARPLNTRYLPHLTELHMPLATWKEFHRQVDALHYALNCGIQGVHVFAYEPEGESVGHSGIRKFVATTYTEFWHYYHLRCACPRTVPYHYYEVIPEESPCKLYLDVEFYYEANPGKDGPALTSFLIEYICANLVTTFSLSISRRDVLSLDSSSSTKFSRHLIFQLPDSAFRNNHHAGRFLSEVLRPVLNHVRTSRNRPSNLMRQVDTEALINTDDDVCLPFGVDWDRHECPPVAATIGGRAGETRQNVVKVVQDGGSLEEDEIEILNMFEDETVDGTSGDSELVKEQKELKENKMIVPFENNEKVGEFQEWDEFDEDEVNQLLEEKERSFISMDSEKLRDSHVSRVCELHVLVVKDRDGKDTLAVDMGVYTRNRNFRLYGSTKRGKDTPLLVSPDNTFVPASVVTGSEERMIFLASLVCNIPVGNHVRLLTCDDEQSFIQAKSPWHSTTVTDSNPVRQREKDELSGFRSSHFPAIDDFIKTQINKGGVVGENIDTSWCNVLLRLWKFALHHKGPSEIRRWTFNASHALLVYDIARNRWCENIGRPHRSNHIRIEVNLRERMFYQRCYDPVCRLQHFRSKGYPLPAALHPMQ</sequence>
<dbReference type="PANTHER" id="PTHR31399">
    <property type="entry name" value="DNA-DIRECTED PRIMASE / POLYMERASE PROTEIN"/>
    <property type="match status" value="1"/>
</dbReference>
<protein>
    <recommendedName>
        <fullName evidence="5">DNA-directed primase/polymerase protein</fullName>
        <ecNumber evidence="7">2.7.7.102</ecNumber>
        <ecNumber evidence="2">2.7.7.7</ecNumber>
    </recommendedName>
</protein>